<organism evidence="2 3">
    <name type="scientific">Microvenator marinus</name>
    <dbReference type="NCBI Taxonomy" id="2600177"/>
    <lineage>
        <taxon>Bacteria</taxon>
        <taxon>Deltaproteobacteria</taxon>
        <taxon>Bradymonadales</taxon>
        <taxon>Microvenatoraceae</taxon>
        <taxon>Microvenator</taxon>
    </lineage>
</organism>
<dbReference type="OrthoDB" id="9800877at2"/>
<dbReference type="PANTHER" id="PTHR33678">
    <property type="entry name" value="BLL1576 PROTEIN"/>
    <property type="match status" value="1"/>
</dbReference>
<proteinExistence type="predicted"/>
<dbReference type="InterPro" id="IPR004291">
    <property type="entry name" value="Transposase_IS66_central"/>
</dbReference>
<name>A0A5B8XWM2_9DELT</name>
<keyword evidence="3" id="KW-1185">Reference proteome</keyword>
<dbReference type="AlphaFoldDB" id="A0A5B8XWM2"/>
<reference evidence="2 3" key="1">
    <citation type="submission" date="2019-08" db="EMBL/GenBank/DDBJ databases">
        <authorList>
            <person name="Liang Q."/>
        </authorList>
    </citation>
    <scope>NUCLEOTIDE SEQUENCE [LARGE SCALE GENOMIC DNA]</scope>
    <source>
        <strain evidence="2 3">V1718</strain>
    </source>
</reference>
<dbReference type="Proteomes" id="UP000321595">
    <property type="component" value="Chromosome"/>
</dbReference>
<dbReference type="EMBL" id="CP042467">
    <property type="protein sequence ID" value="QED29950.1"/>
    <property type="molecule type" value="Genomic_DNA"/>
</dbReference>
<accession>A0A5B8XWM2</accession>
<dbReference type="PANTHER" id="PTHR33678:SF1">
    <property type="entry name" value="BLL1576 PROTEIN"/>
    <property type="match status" value="1"/>
</dbReference>
<protein>
    <submittedName>
        <fullName evidence="2">Transposase</fullName>
    </submittedName>
</protein>
<evidence type="ECO:0000313" key="3">
    <source>
        <dbReference type="Proteomes" id="UP000321595"/>
    </source>
</evidence>
<dbReference type="Pfam" id="PF03050">
    <property type="entry name" value="DDE_Tnp_IS66"/>
    <property type="match status" value="1"/>
</dbReference>
<dbReference type="InterPro" id="IPR052344">
    <property type="entry name" value="Transposase-related"/>
</dbReference>
<evidence type="ECO:0000313" key="2">
    <source>
        <dbReference type="EMBL" id="QED29950.1"/>
    </source>
</evidence>
<evidence type="ECO:0000259" key="1">
    <source>
        <dbReference type="Pfam" id="PF03050"/>
    </source>
</evidence>
<gene>
    <name evidence="2" type="ORF">FRD01_22470</name>
</gene>
<sequence>MSSAEVLSPLSQRILELIASSSHVNADETSLKVQATGECRRAFVWDFIATNDNHTMVAYLFSADRSGQTPIKVLGDSTGVLQVDGFTGYNQVTTPDKRERAGCWAHARRKYFGALDSAPDEAQWAIDKIREIYEVEYLAAEKKVLGRPQHLTLRKAKSKGLV</sequence>
<dbReference type="KEGG" id="bbae:FRD01_22470"/>
<feature type="domain" description="Transposase IS66 central" evidence="1">
    <location>
        <begin position="3"/>
        <end position="161"/>
    </location>
</feature>